<dbReference type="InterPro" id="IPR007630">
    <property type="entry name" value="RNA_pol_sigma70_r4"/>
</dbReference>
<keyword evidence="2 6" id="KW-0805">Transcription regulation</keyword>
<protein>
    <recommendedName>
        <fullName evidence="6">RNA polymerase sigma factor</fullName>
    </recommendedName>
</protein>
<keyword evidence="3 6" id="KW-0731">Sigma factor</keyword>
<evidence type="ECO:0000256" key="4">
    <source>
        <dbReference type="ARBA" id="ARBA00023125"/>
    </source>
</evidence>
<evidence type="ECO:0000259" key="8">
    <source>
        <dbReference type="PROSITE" id="PS00715"/>
    </source>
</evidence>
<proteinExistence type="inferred from homology"/>
<dbReference type="SUPFAM" id="SSF88946">
    <property type="entry name" value="Sigma2 domain of RNA polymerase sigma factors"/>
    <property type="match status" value="1"/>
</dbReference>
<name>A0A7L4YTX0_9ACTN</name>
<dbReference type="InterPro" id="IPR007624">
    <property type="entry name" value="RNA_pol_sigma70_r3"/>
</dbReference>
<dbReference type="CDD" id="cd06171">
    <property type="entry name" value="Sigma70_r4"/>
    <property type="match status" value="1"/>
</dbReference>
<dbReference type="PROSITE" id="PS00715">
    <property type="entry name" value="SIGMA70_1"/>
    <property type="match status" value="1"/>
</dbReference>
<comment type="similarity">
    <text evidence="1 6">Belongs to the sigma-70 factor family.</text>
</comment>
<evidence type="ECO:0000313" key="10">
    <source>
        <dbReference type="EMBL" id="QHC01947.1"/>
    </source>
</evidence>
<evidence type="ECO:0000256" key="5">
    <source>
        <dbReference type="ARBA" id="ARBA00023163"/>
    </source>
</evidence>
<dbReference type="PROSITE" id="PS00716">
    <property type="entry name" value="SIGMA70_2"/>
    <property type="match status" value="1"/>
</dbReference>
<gene>
    <name evidence="10" type="ORF">EK0264_17810</name>
</gene>
<dbReference type="InterPro" id="IPR014284">
    <property type="entry name" value="RNA_pol_sigma-70_dom"/>
</dbReference>
<sequence length="333" mass="37547">MSTTTADNNTTNTKAAKSDDAGFETASESTQTTDLVRVYLTSIGKVKLLTAEQEVDLARRIEAGLYAEQLLADPKRRFGEAKRRDLRAVAKDGQAAKKHLLEANLRLVVSVAKRYTGHGLSFLDLIQEGNLGLVRAVEKFDYAKGFKFSTYATWWIRQAISRAMADSGRSIRLPVHLAEQVNRVVRTRRRLQQELTQEPSIEEIAAELDITPAKVAQLLEHSRDIMSLDQTVGADEDAAFGDFIEDTDTPAAEDLVDFDMMRDDVRKVVEGLDEREQRLVARRFGLNGEKPYTLEQIGKEFGMSRERVRQIERQTMAKLRTPERSGALKAYLR</sequence>
<feature type="region of interest" description="Disordered" evidence="7">
    <location>
        <begin position="1"/>
        <end position="26"/>
    </location>
</feature>
<keyword evidence="11" id="KW-1185">Reference proteome</keyword>
<dbReference type="Pfam" id="PF00140">
    <property type="entry name" value="Sigma70_r1_2"/>
    <property type="match status" value="1"/>
</dbReference>
<dbReference type="InterPro" id="IPR000943">
    <property type="entry name" value="RNA_pol_sigma70"/>
</dbReference>
<evidence type="ECO:0000256" key="7">
    <source>
        <dbReference type="SAM" id="MobiDB-lite"/>
    </source>
</evidence>
<dbReference type="GO" id="GO:0006352">
    <property type="term" value="P:DNA-templated transcription initiation"/>
    <property type="evidence" value="ECO:0007669"/>
    <property type="project" value="InterPro"/>
</dbReference>
<dbReference type="NCBIfam" id="TIGR02937">
    <property type="entry name" value="sigma70-ECF"/>
    <property type="match status" value="1"/>
</dbReference>
<comment type="function">
    <text evidence="6">Sigma factors are initiation factors that promote the attachment of RNA polymerase to specific initiation sites and are then released.</text>
</comment>
<evidence type="ECO:0000259" key="9">
    <source>
        <dbReference type="PROSITE" id="PS00716"/>
    </source>
</evidence>
<dbReference type="EMBL" id="CP047156">
    <property type="protein sequence ID" value="QHC01947.1"/>
    <property type="molecule type" value="Genomic_DNA"/>
</dbReference>
<reference evidence="10 11" key="1">
    <citation type="journal article" date="2018" name="Int. J. Syst. Evol. Microbiol.">
        <title>Epidermidibacterium keratini gen. nov., sp. nov., a member of the family Sporichthyaceae, isolated from keratin epidermis.</title>
        <authorList>
            <person name="Lee D.G."/>
            <person name="Trujillo M.E."/>
            <person name="Kang S."/>
            <person name="Nam J.J."/>
            <person name="Kim Y.J."/>
        </authorList>
    </citation>
    <scope>NUCLEOTIDE SEQUENCE [LARGE SCALE GENOMIC DNA]</scope>
    <source>
        <strain evidence="10 11">EPI-7</strain>
    </source>
</reference>
<feature type="compositionally biased region" description="Low complexity" evidence="7">
    <location>
        <begin position="1"/>
        <end position="15"/>
    </location>
</feature>
<dbReference type="KEGG" id="eke:EK0264_17810"/>
<evidence type="ECO:0000256" key="2">
    <source>
        <dbReference type="ARBA" id="ARBA00023015"/>
    </source>
</evidence>
<feature type="domain" description="RNA polymerase sigma-70" evidence="8">
    <location>
        <begin position="124"/>
        <end position="137"/>
    </location>
</feature>
<dbReference type="GO" id="GO:0016987">
    <property type="term" value="F:sigma factor activity"/>
    <property type="evidence" value="ECO:0007669"/>
    <property type="project" value="UniProtKB-KW"/>
</dbReference>
<dbReference type="InterPro" id="IPR050239">
    <property type="entry name" value="Sigma-70_RNA_pol_init_factors"/>
</dbReference>
<dbReference type="Pfam" id="PF04545">
    <property type="entry name" value="Sigma70_r4"/>
    <property type="match status" value="1"/>
</dbReference>
<dbReference type="Pfam" id="PF04542">
    <property type="entry name" value="Sigma70_r2"/>
    <property type="match status" value="1"/>
</dbReference>
<evidence type="ECO:0000313" key="11">
    <source>
        <dbReference type="Proteomes" id="UP000463857"/>
    </source>
</evidence>
<dbReference type="NCBIfam" id="NF005920">
    <property type="entry name" value="PRK07921.1"/>
    <property type="match status" value="1"/>
</dbReference>
<keyword evidence="5 6" id="KW-0804">Transcription</keyword>
<evidence type="ECO:0000256" key="1">
    <source>
        <dbReference type="ARBA" id="ARBA00007788"/>
    </source>
</evidence>
<dbReference type="RefSeq" id="WP_159547071.1">
    <property type="nucleotide sequence ID" value="NZ_CP047156.1"/>
</dbReference>
<dbReference type="PRINTS" id="PR00046">
    <property type="entry name" value="SIGMA70FCT"/>
</dbReference>
<dbReference type="InterPro" id="IPR036388">
    <property type="entry name" value="WH-like_DNA-bd_sf"/>
</dbReference>
<dbReference type="GO" id="GO:0003677">
    <property type="term" value="F:DNA binding"/>
    <property type="evidence" value="ECO:0007669"/>
    <property type="project" value="UniProtKB-KW"/>
</dbReference>
<evidence type="ECO:0000256" key="3">
    <source>
        <dbReference type="ARBA" id="ARBA00023082"/>
    </source>
</evidence>
<dbReference type="InterPro" id="IPR007627">
    <property type="entry name" value="RNA_pol_sigma70_r2"/>
</dbReference>
<dbReference type="InterPro" id="IPR009042">
    <property type="entry name" value="RNA_pol_sigma70_r1_2"/>
</dbReference>
<dbReference type="InParanoid" id="A0A7L4YTX0"/>
<organism evidence="10 11">
    <name type="scientific">Epidermidibacterium keratini</name>
    <dbReference type="NCBI Taxonomy" id="1891644"/>
    <lineage>
        <taxon>Bacteria</taxon>
        <taxon>Bacillati</taxon>
        <taxon>Actinomycetota</taxon>
        <taxon>Actinomycetes</taxon>
        <taxon>Sporichthyales</taxon>
        <taxon>Sporichthyaceae</taxon>
        <taxon>Epidermidibacterium</taxon>
    </lineage>
</organism>
<evidence type="ECO:0000256" key="6">
    <source>
        <dbReference type="RuleBase" id="RU362124"/>
    </source>
</evidence>
<feature type="domain" description="RNA polymerase sigma-70" evidence="9">
    <location>
        <begin position="293"/>
        <end position="319"/>
    </location>
</feature>
<accession>A0A7L4YTX0</accession>
<dbReference type="Pfam" id="PF04539">
    <property type="entry name" value="Sigma70_r3"/>
    <property type="match status" value="1"/>
</dbReference>
<dbReference type="PANTHER" id="PTHR30603">
    <property type="entry name" value="RNA POLYMERASE SIGMA FACTOR RPO"/>
    <property type="match status" value="1"/>
</dbReference>
<dbReference type="InterPro" id="IPR013324">
    <property type="entry name" value="RNA_pol_sigma_r3/r4-like"/>
</dbReference>
<dbReference type="FunFam" id="1.10.601.10:FF:000001">
    <property type="entry name" value="RNA polymerase sigma factor SigA"/>
    <property type="match status" value="1"/>
</dbReference>
<dbReference type="OrthoDB" id="9804285at2"/>
<keyword evidence="4 6" id="KW-0238">DNA-binding</keyword>
<dbReference type="Gene3D" id="1.10.10.10">
    <property type="entry name" value="Winged helix-like DNA-binding domain superfamily/Winged helix DNA-binding domain"/>
    <property type="match status" value="2"/>
</dbReference>
<dbReference type="SUPFAM" id="SSF88659">
    <property type="entry name" value="Sigma3 and sigma4 domains of RNA polymerase sigma factors"/>
    <property type="match status" value="2"/>
</dbReference>
<dbReference type="AlphaFoldDB" id="A0A7L4YTX0"/>
<dbReference type="Proteomes" id="UP000463857">
    <property type="component" value="Chromosome"/>
</dbReference>
<dbReference type="Gene3D" id="1.10.601.10">
    <property type="entry name" value="RNA Polymerase Primary Sigma Factor"/>
    <property type="match status" value="2"/>
</dbReference>
<dbReference type="PANTHER" id="PTHR30603:SF60">
    <property type="entry name" value="RNA POLYMERASE SIGMA FACTOR RPOD"/>
    <property type="match status" value="1"/>
</dbReference>
<dbReference type="InterPro" id="IPR013325">
    <property type="entry name" value="RNA_pol_sigma_r2"/>
</dbReference>